<evidence type="ECO:0000313" key="2">
    <source>
        <dbReference type="Proteomes" id="UP000219329"/>
    </source>
</evidence>
<dbReference type="AlphaFoldDB" id="A0A2A5W7M4"/>
<gene>
    <name evidence="1" type="ORF">CNF02_12580</name>
</gene>
<accession>A0A2A5W7M4</accession>
<proteinExistence type="predicted"/>
<protein>
    <submittedName>
        <fullName evidence="1">Uncharacterized protein</fullName>
    </submittedName>
</protein>
<dbReference type="EMBL" id="NTJZ01000019">
    <property type="protein sequence ID" value="PDH32283.1"/>
    <property type="molecule type" value="Genomic_DNA"/>
</dbReference>
<dbReference type="NCBIfam" id="NF041373">
    <property type="entry name" value="HGG_STG"/>
    <property type="match status" value="1"/>
</dbReference>
<sequence>MTNYTTLGGHVTCTQCNALSKRTRQRCKAPAIKGKTKCRFHGGKSTGPRTAEGRARIAKAHTVHGRETRAKRAERSAKLAELYELEILGRSIGMFEGRMVGRKPRGRG</sequence>
<name>A0A2A5W7M4_9GAMM</name>
<dbReference type="InterPro" id="IPR047675">
    <property type="entry name" value="Putative_zinc-bd"/>
</dbReference>
<dbReference type="Proteomes" id="UP000219329">
    <property type="component" value="Unassembled WGS sequence"/>
</dbReference>
<organism evidence="1 2">
    <name type="scientific">OM182 bacterium MED-G28</name>
    <dbReference type="NCBI Taxonomy" id="1986256"/>
    <lineage>
        <taxon>Bacteria</taxon>
        <taxon>Pseudomonadati</taxon>
        <taxon>Pseudomonadota</taxon>
        <taxon>Gammaproteobacteria</taxon>
        <taxon>OMG group</taxon>
        <taxon>OM182 clade</taxon>
    </lineage>
</organism>
<reference evidence="1 2" key="1">
    <citation type="submission" date="2017-08" db="EMBL/GenBank/DDBJ databases">
        <title>Fine stratification of microbial communities through a metagenomic profile of the photic zone.</title>
        <authorList>
            <person name="Haro-Moreno J.M."/>
            <person name="Lopez-Perez M."/>
            <person name="De La Torre J."/>
            <person name="Picazo A."/>
            <person name="Camacho A."/>
            <person name="Rodriguez-Valera F."/>
        </authorList>
    </citation>
    <scope>NUCLEOTIDE SEQUENCE [LARGE SCALE GENOMIC DNA]</scope>
    <source>
        <strain evidence="1">MED-G28</strain>
    </source>
</reference>
<evidence type="ECO:0000313" key="1">
    <source>
        <dbReference type="EMBL" id="PDH32283.1"/>
    </source>
</evidence>
<comment type="caution">
    <text evidence="1">The sequence shown here is derived from an EMBL/GenBank/DDBJ whole genome shotgun (WGS) entry which is preliminary data.</text>
</comment>